<evidence type="ECO:0000256" key="16">
    <source>
        <dbReference type="PIRSR" id="PIRSR039102-3"/>
    </source>
</evidence>
<feature type="binding site" evidence="15">
    <location>
        <begin position="217"/>
        <end position="224"/>
    </location>
    <ligand>
        <name>ATP</name>
        <dbReference type="ChEBI" id="CHEBI:30616"/>
    </ligand>
</feature>
<dbReference type="PANTHER" id="PTHR23132">
    <property type="entry name" value="D-ALANINE--D-ALANINE LIGASE"/>
    <property type="match status" value="1"/>
</dbReference>
<feature type="active site" evidence="14">
    <location>
        <position position="187"/>
    </location>
</feature>
<evidence type="ECO:0000256" key="1">
    <source>
        <dbReference type="ARBA" id="ARBA00001936"/>
    </source>
</evidence>
<dbReference type="PROSITE" id="PS50975">
    <property type="entry name" value="ATP_GRASP"/>
    <property type="match status" value="1"/>
</dbReference>
<evidence type="ECO:0000256" key="10">
    <source>
        <dbReference type="ARBA" id="ARBA00023211"/>
    </source>
</evidence>
<dbReference type="Pfam" id="PF01820">
    <property type="entry name" value="Dala_Dala_lig_N"/>
    <property type="match status" value="1"/>
</dbReference>
<feature type="active site" evidence="14">
    <location>
        <position position="16"/>
    </location>
</feature>
<evidence type="ECO:0000313" key="20">
    <source>
        <dbReference type="Proteomes" id="UP000324209"/>
    </source>
</evidence>
<accession>A0A5C1QG43</accession>
<dbReference type="InterPro" id="IPR011127">
    <property type="entry name" value="Dala_Dala_lig_N"/>
</dbReference>
<protein>
    <recommendedName>
        <fullName evidence="13">D-alanine--D-alanine ligase</fullName>
        <ecNumber evidence="13">6.3.2.4</ecNumber>
    </recommendedName>
    <alternativeName>
        <fullName evidence="13">D-Ala-D-Ala ligase</fullName>
    </alternativeName>
    <alternativeName>
        <fullName evidence="13">D-alanylalanine synthetase</fullName>
    </alternativeName>
</protein>
<dbReference type="InterPro" id="IPR000291">
    <property type="entry name" value="D-Ala_lig_Van_CS"/>
</dbReference>
<dbReference type="InterPro" id="IPR005905">
    <property type="entry name" value="D_ala_D_ala"/>
</dbReference>
<keyword evidence="11 13" id="KW-0961">Cell wall biogenesis/degradation</keyword>
<dbReference type="GO" id="GO:0008360">
    <property type="term" value="P:regulation of cell shape"/>
    <property type="evidence" value="ECO:0007669"/>
    <property type="project" value="UniProtKB-KW"/>
</dbReference>
<sequence length="362" mass="39742">MNKTSVALLYGGRSGEHEVSLRSAASVYKHIDREKYYIHLIGISRQGTWYLQNAPSTADEVLSIEEDAQMMISVVPGQGLSSHTGPISVDVVLPILHGTFGEDGTLQGLLEIAGLPYVGADVGASYLSMDKDITKIIWMHHNLPVVPFRSIRKNQTEAVGFTWNALLEDLKKEFSLPLFIKPSQCGSSVGVSRVEKDEAFQAAMEKALKYDRKVLIEPAVNAREVECSVVGNDTPRAFPPGELEPSHEFYDYDAKYVDPDGASLVIPAVLSETEALEVRTIAEKAYAVLGCSGMARVDFFMDRNNGNLYLNEINTIPGFTSISMFPLMCESGGLAYTELLDELISLALSKYKSRSALSFTIK</sequence>
<dbReference type="GO" id="GO:0005829">
    <property type="term" value="C:cytosol"/>
    <property type="evidence" value="ECO:0007669"/>
    <property type="project" value="TreeGrafter"/>
</dbReference>
<dbReference type="InterPro" id="IPR011095">
    <property type="entry name" value="Dala_Dala_lig_C"/>
</dbReference>
<evidence type="ECO:0000256" key="6">
    <source>
        <dbReference type="ARBA" id="ARBA00022840"/>
    </source>
</evidence>
<keyword evidence="13" id="KW-0963">Cytoplasm</keyword>
<dbReference type="NCBIfam" id="TIGR01205">
    <property type="entry name" value="D_ala_D_alaTIGR"/>
    <property type="match status" value="1"/>
</dbReference>
<evidence type="ECO:0000256" key="17">
    <source>
        <dbReference type="PROSITE-ProRule" id="PRU00409"/>
    </source>
</evidence>
<proteinExistence type="inferred from homology"/>
<dbReference type="UniPathway" id="UPA00219"/>
<evidence type="ECO:0000256" key="5">
    <source>
        <dbReference type="ARBA" id="ARBA00022741"/>
    </source>
</evidence>
<dbReference type="KEGG" id="ock:EXM22_03170"/>
<keyword evidence="20" id="KW-1185">Reference proteome</keyword>
<feature type="binding site" evidence="15">
    <location>
        <begin position="179"/>
        <end position="181"/>
    </location>
    <ligand>
        <name>ATP</name>
        <dbReference type="ChEBI" id="CHEBI:30616"/>
    </ligand>
</feature>
<evidence type="ECO:0000256" key="11">
    <source>
        <dbReference type="ARBA" id="ARBA00023316"/>
    </source>
</evidence>
<dbReference type="AlphaFoldDB" id="A0A5C1QG43"/>
<dbReference type="OrthoDB" id="9813261at2"/>
<dbReference type="InterPro" id="IPR013815">
    <property type="entry name" value="ATP_grasp_subdomain_1"/>
</dbReference>
<keyword evidence="4 16" id="KW-0479">Metal-binding</keyword>
<dbReference type="EMBL" id="CP036150">
    <property type="protein sequence ID" value="QEN07035.1"/>
    <property type="molecule type" value="Genomic_DNA"/>
</dbReference>
<dbReference type="HAMAP" id="MF_00047">
    <property type="entry name" value="Dala_Dala_lig"/>
    <property type="match status" value="1"/>
</dbReference>
<feature type="binding site" evidence="16">
    <location>
        <position position="312"/>
    </location>
    <ligand>
        <name>Mg(2+)</name>
        <dbReference type="ChEBI" id="CHEBI:18420"/>
        <label>2</label>
    </ligand>
</feature>
<keyword evidence="8 13" id="KW-0133">Cell shape</keyword>
<comment type="similarity">
    <text evidence="2 13">Belongs to the D-alanine--D-alanine ligase family.</text>
</comment>
<dbReference type="NCBIfam" id="NF002378">
    <property type="entry name" value="PRK01372.1"/>
    <property type="match status" value="1"/>
</dbReference>
<comment type="subcellular location">
    <subcellularLocation>
        <location evidence="13">Cytoplasm</location>
    </subcellularLocation>
</comment>
<dbReference type="RefSeq" id="WP_149485117.1">
    <property type="nucleotide sequence ID" value="NZ_CP036150.1"/>
</dbReference>
<dbReference type="PROSITE" id="PS00843">
    <property type="entry name" value="DALA_DALA_LIGASE_1"/>
    <property type="match status" value="1"/>
</dbReference>
<dbReference type="Proteomes" id="UP000324209">
    <property type="component" value="Chromosome"/>
</dbReference>
<evidence type="ECO:0000256" key="4">
    <source>
        <dbReference type="ARBA" id="ARBA00022723"/>
    </source>
</evidence>
<name>A0A5C1QG43_9SPIO</name>
<evidence type="ECO:0000256" key="7">
    <source>
        <dbReference type="ARBA" id="ARBA00022842"/>
    </source>
</evidence>
<keyword evidence="7 16" id="KW-0460">Magnesium</keyword>
<evidence type="ECO:0000256" key="12">
    <source>
        <dbReference type="ARBA" id="ARBA00047614"/>
    </source>
</evidence>
<gene>
    <name evidence="13" type="primary">ddl</name>
    <name evidence="19" type="ORF">EXM22_03170</name>
</gene>
<evidence type="ECO:0000256" key="9">
    <source>
        <dbReference type="ARBA" id="ARBA00022984"/>
    </source>
</evidence>
<evidence type="ECO:0000256" key="14">
    <source>
        <dbReference type="PIRSR" id="PIRSR039102-1"/>
    </source>
</evidence>
<keyword evidence="9 13" id="KW-0573">Peptidoglycan synthesis</keyword>
<dbReference type="SUPFAM" id="SSF52440">
    <property type="entry name" value="PreATP-grasp domain"/>
    <property type="match status" value="1"/>
</dbReference>
<dbReference type="GO" id="GO:0008716">
    <property type="term" value="F:D-alanine-D-alanine ligase activity"/>
    <property type="evidence" value="ECO:0007669"/>
    <property type="project" value="UniProtKB-UniRule"/>
</dbReference>
<dbReference type="Gene3D" id="3.30.1490.20">
    <property type="entry name" value="ATP-grasp fold, A domain"/>
    <property type="match status" value="1"/>
</dbReference>
<feature type="binding site" evidence="15">
    <location>
        <begin position="311"/>
        <end position="312"/>
    </location>
    <ligand>
        <name>ATP</name>
        <dbReference type="ChEBI" id="CHEBI:30616"/>
    </ligand>
</feature>
<evidence type="ECO:0000256" key="13">
    <source>
        <dbReference type="HAMAP-Rule" id="MF_00047"/>
    </source>
</evidence>
<feature type="binding site" evidence="16">
    <location>
        <position position="312"/>
    </location>
    <ligand>
        <name>Mg(2+)</name>
        <dbReference type="ChEBI" id="CHEBI:18420"/>
        <label>1</label>
    </ligand>
</feature>
<comment type="cofactor">
    <cofactor evidence="1">
        <name>Mn(2+)</name>
        <dbReference type="ChEBI" id="CHEBI:29035"/>
    </cofactor>
</comment>
<comment type="catalytic activity">
    <reaction evidence="12 13">
        <text>2 D-alanine + ATP = D-alanyl-D-alanine + ADP + phosphate + H(+)</text>
        <dbReference type="Rhea" id="RHEA:11224"/>
        <dbReference type="ChEBI" id="CHEBI:15378"/>
        <dbReference type="ChEBI" id="CHEBI:30616"/>
        <dbReference type="ChEBI" id="CHEBI:43474"/>
        <dbReference type="ChEBI" id="CHEBI:57416"/>
        <dbReference type="ChEBI" id="CHEBI:57822"/>
        <dbReference type="ChEBI" id="CHEBI:456216"/>
        <dbReference type="EC" id="6.3.2.4"/>
    </reaction>
</comment>
<comment type="pathway">
    <text evidence="13">Cell wall biogenesis; peptidoglycan biosynthesis.</text>
</comment>
<feature type="binding site" evidence="15">
    <location>
        <position position="131"/>
    </location>
    <ligand>
        <name>ATP</name>
        <dbReference type="ChEBI" id="CHEBI:30616"/>
    </ligand>
</feature>
<evidence type="ECO:0000256" key="2">
    <source>
        <dbReference type="ARBA" id="ARBA00010871"/>
    </source>
</evidence>
<dbReference type="GO" id="GO:0005524">
    <property type="term" value="F:ATP binding"/>
    <property type="evidence" value="ECO:0007669"/>
    <property type="project" value="UniProtKB-UniRule"/>
</dbReference>
<keyword evidence="3 13" id="KW-0436">Ligase</keyword>
<feature type="binding site" evidence="15">
    <location>
        <begin position="187"/>
        <end position="188"/>
    </location>
    <ligand>
        <name>ATP</name>
        <dbReference type="ChEBI" id="CHEBI:30616"/>
    </ligand>
</feature>
<dbReference type="SUPFAM" id="SSF56059">
    <property type="entry name" value="Glutathione synthetase ATP-binding domain-like"/>
    <property type="match status" value="1"/>
</dbReference>
<feature type="domain" description="ATP-grasp" evidence="18">
    <location>
        <begin position="135"/>
        <end position="345"/>
    </location>
</feature>
<keyword evidence="10 16" id="KW-0464">Manganese</keyword>
<dbReference type="GO" id="GO:0009252">
    <property type="term" value="P:peptidoglycan biosynthetic process"/>
    <property type="evidence" value="ECO:0007669"/>
    <property type="project" value="UniProtKB-UniRule"/>
</dbReference>
<dbReference type="EC" id="6.3.2.4" evidence="13"/>
<comment type="function">
    <text evidence="13">Cell wall formation.</text>
</comment>
<evidence type="ECO:0000256" key="3">
    <source>
        <dbReference type="ARBA" id="ARBA00022598"/>
    </source>
</evidence>
<dbReference type="PANTHER" id="PTHR23132:SF25">
    <property type="entry name" value="D-ALANINE--D-ALANINE LIGASE A"/>
    <property type="match status" value="1"/>
</dbReference>
<dbReference type="PIRSF" id="PIRSF039102">
    <property type="entry name" value="Ddl/VanB"/>
    <property type="match status" value="1"/>
</dbReference>
<comment type="cofactor">
    <cofactor evidence="16">
        <name>Mg(2+)</name>
        <dbReference type="ChEBI" id="CHEBI:18420"/>
    </cofactor>
    <cofactor evidence="16">
        <name>Mn(2+)</name>
        <dbReference type="ChEBI" id="CHEBI:29035"/>
    </cofactor>
    <text evidence="16">Binds 2 magnesium or manganese ions per subunit.</text>
</comment>
<keyword evidence="6 17" id="KW-0067">ATP-binding</keyword>
<dbReference type="Gene3D" id="3.40.50.20">
    <property type="match status" value="1"/>
</dbReference>
<feature type="binding site" evidence="16">
    <location>
        <position position="298"/>
    </location>
    <ligand>
        <name>Mg(2+)</name>
        <dbReference type="ChEBI" id="CHEBI:18420"/>
        <label>1</label>
    </ligand>
</feature>
<dbReference type="GO" id="GO:0071555">
    <property type="term" value="P:cell wall organization"/>
    <property type="evidence" value="ECO:0007669"/>
    <property type="project" value="UniProtKB-KW"/>
</dbReference>
<evidence type="ECO:0000256" key="8">
    <source>
        <dbReference type="ARBA" id="ARBA00022960"/>
    </source>
</evidence>
<evidence type="ECO:0000259" key="18">
    <source>
        <dbReference type="PROSITE" id="PS50975"/>
    </source>
</evidence>
<dbReference type="GO" id="GO:0046872">
    <property type="term" value="F:metal ion binding"/>
    <property type="evidence" value="ECO:0007669"/>
    <property type="project" value="UniProtKB-KW"/>
</dbReference>
<dbReference type="InterPro" id="IPR016185">
    <property type="entry name" value="PreATP-grasp_dom_sf"/>
</dbReference>
<feature type="active site" evidence="14">
    <location>
        <position position="323"/>
    </location>
</feature>
<keyword evidence="5 15" id="KW-0547">Nucleotide-binding</keyword>
<evidence type="ECO:0000313" key="19">
    <source>
        <dbReference type="EMBL" id="QEN07035.1"/>
    </source>
</evidence>
<dbReference type="InterPro" id="IPR011761">
    <property type="entry name" value="ATP-grasp"/>
</dbReference>
<feature type="binding site" evidence="16">
    <location>
        <position position="314"/>
    </location>
    <ligand>
        <name>Mg(2+)</name>
        <dbReference type="ChEBI" id="CHEBI:18420"/>
        <label>2</label>
    </ligand>
</feature>
<evidence type="ECO:0000256" key="15">
    <source>
        <dbReference type="PIRSR" id="PIRSR039102-2"/>
    </source>
</evidence>
<dbReference type="Gene3D" id="3.30.470.20">
    <property type="entry name" value="ATP-grasp fold, B domain"/>
    <property type="match status" value="1"/>
</dbReference>
<dbReference type="Pfam" id="PF07478">
    <property type="entry name" value="Dala_Dala_lig_C"/>
    <property type="match status" value="1"/>
</dbReference>
<dbReference type="PROSITE" id="PS00844">
    <property type="entry name" value="DALA_DALA_LIGASE_2"/>
    <property type="match status" value="1"/>
</dbReference>
<organism evidence="19 20">
    <name type="scientific">Oceanispirochaeta crateris</name>
    <dbReference type="NCBI Taxonomy" id="2518645"/>
    <lineage>
        <taxon>Bacteria</taxon>
        <taxon>Pseudomonadati</taxon>
        <taxon>Spirochaetota</taxon>
        <taxon>Spirochaetia</taxon>
        <taxon>Spirochaetales</taxon>
        <taxon>Spirochaetaceae</taxon>
        <taxon>Oceanispirochaeta</taxon>
    </lineage>
</organism>
<dbReference type="FunFam" id="3.30.470.20:FF:000008">
    <property type="entry name" value="D-alanine--D-alanine ligase"/>
    <property type="match status" value="1"/>
</dbReference>
<dbReference type="NCBIfam" id="NF002528">
    <property type="entry name" value="PRK01966.1-4"/>
    <property type="match status" value="1"/>
</dbReference>
<reference evidence="19 20" key="1">
    <citation type="submission" date="2019-02" db="EMBL/GenBank/DDBJ databases">
        <title>Complete Genome Sequence and Methylome Analysis of free living Spirochaetas.</title>
        <authorList>
            <person name="Fomenkov A."/>
            <person name="Dubinina G."/>
            <person name="Leshcheva N."/>
            <person name="Mikheeva N."/>
            <person name="Grabovich M."/>
            <person name="Vincze T."/>
            <person name="Roberts R.J."/>
        </authorList>
    </citation>
    <scope>NUCLEOTIDE SEQUENCE [LARGE SCALE GENOMIC DNA]</scope>
    <source>
        <strain evidence="19 20">K2</strain>
    </source>
</reference>